<accession>A0AAW9MV33</accession>
<gene>
    <name evidence="1" type="ORF">VLK81_05530</name>
</gene>
<dbReference type="PROSITE" id="PS51257">
    <property type="entry name" value="PROKAR_LIPOPROTEIN"/>
    <property type="match status" value="1"/>
</dbReference>
<organism evidence="1 2">
    <name type="scientific">Citroniella saccharovorans</name>
    <dbReference type="NCBI Taxonomy" id="2053367"/>
    <lineage>
        <taxon>Bacteria</taxon>
        <taxon>Bacillati</taxon>
        <taxon>Bacillota</taxon>
        <taxon>Tissierellia</taxon>
        <taxon>Tissierellales</taxon>
        <taxon>Peptoniphilaceae</taxon>
        <taxon>Citroniella</taxon>
    </lineage>
</organism>
<protein>
    <recommendedName>
        <fullName evidence="3">Lipoprotein</fullName>
    </recommendedName>
</protein>
<proteinExistence type="predicted"/>
<dbReference type="EMBL" id="JAYKOT010000003">
    <property type="protein sequence ID" value="MEB3429474.1"/>
    <property type="molecule type" value="Genomic_DNA"/>
</dbReference>
<evidence type="ECO:0008006" key="3">
    <source>
        <dbReference type="Google" id="ProtNLM"/>
    </source>
</evidence>
<evidence type="ECO:0000313" key="1">
    <source>
        <dbReference type="EMBL" id="MEB3429474.1"/>
    </source>
</evidence>
<sequence>MRRKNIIYYFLGIIILLSSCNKEINSKDYKSFDHFGYYDTSQHTLAETEDGYYTLYMGLLNYIDPATKKAYLISKEKYSIDDLLNDEELREKSDAFYGEDSNVFYDRGELFIDNRESLIKVDPENVTAEKISNLRFHNRSILKDGKFFYNVISTDSESLDEKIYEFDLKTKKENLFLSNDKLDKKLNNIQWIYYEDGNLYLNPFDYYSKDVILKIDVLSKNIECIESFSDKFAFQNIFFKDKNLYFAEYEKSDTLKVDRKIEYYQYMGKDKEPKKVGSSIFPYIISSNGSTEFNTVVNGLPILKTDERFKNLLKDYSYKIIVDGKEYHLDEKYFLNNAVFTGTINSKGEPVVYASDLGKVFLFDENREAVDVFAN</sequence>
<dbReference type="Proteomes" id="UP001357733">
    <property type="component" value="Unassembled WGS sequence"/>
</dbReference>
<reference evidence="1 2" key="1">
    <citation type="submission" date="2024-01" db="EMBL/GenBank/DDBJ databases">
        <title>Complete genome sequence of Citroniella saccharovorans strain M6.X9, isolated from human fecal sample.</title>
        <authorList>
            <person name="Cheng G."/>
            <person name="Westerholm M."/>
            <person name="Schnurer A."/>
        </authorList>
    </citation>
    <scope>NUCLEOTIDE SEQUENCE [LARGE SCALE GENOMIC DNA]</scope>
    <source>
        <strain evidence="1 2">DSM 29873</strain>
    </source>
</reference>
<name>A0AAW9MV33_9FIRM</name>
<evidence type="ECO:0000313" key="2">
    <source>
        <dbReference type="Proteomes" id="UP001357733"/>
    </source>
</evidence>
<dbReference type="AlphaFoldDB" id="A0AAW9MV33"/>
<dbReference type="RefSeq" id="WP_324619660.1">
    <property type="nucleotide sequence ID" value="NZ_JAYKOT010000003.1"/>
</dbReference>
<keyword evidence="2" id="KW-1185">Reference proteome</keyword>
<comment type="caution">
    <text evidence="1">The sequence shown here is derived from an EMBL/GenBank/DDBJ whole genome shotgun (WGS) entry which is preliminary data.</text>
</comment>